<evidence type="ECO:0000256" key="6">
    <source>
        <dbReference type="ARBA" id="ARBA00023295"/>
    </source>
</evidence>
<evidence type="ECO:0000256" key="7">
    <source>
        <dbReference type="ARBA" id="ARBA00023326"/>
    </source>
</evidence>
<name>A0A562QHN9_9PSED</name>
<keyword evidence="7 9" id="KW-0624">Polysaccharide degradation</keyword>
<sequence length="340" mass="37791">MQVKLLFGLLIAGLPLAEAADVVSCQEGWALYRERFVTPEGRVVDTGNKGISHSEGQGYALLMAEAAGDRKAFDRLWQWTKQTLRRQDQLFSWKYDPQATPAIADRNNATDGDLLIAWALLRAGEQWSDARYTRAAAGIRQSIATHLVVTRKGYTVLLPGLEGFSRDGDTVVNLSYWIFPALQAFARVDPAGPWRTLFNDGQRLLKTAQFGESRLPTDWVTLTVKGHLQPAQGWPPRFGFDAVRIPLYGTWAGIGQNGEWSAIQHFWHSRKDASPPAWVDVYSREAAPYPTSWGVLGIRALVDGQPLPLQRDTLLKEDYYSSSLLMLSQLAQGACTADVS</sequence>
<evidence type="ECO:0000256" key="9">
    <source>
        <dbReference type="RuleBase" id="RU361167"/>
    </source>
</evidence>
<comment type="catalytic activity">
    <reaction evidence="1">
        <text>Endohydrolysis of (1-&gt;4)-beta-D-glucosidic linkages in cellulose, lichenin and cereal beta-D-glucans.</text>
        <dbReference type="EC" id="3.2.1.4"/>
    </reaction>
</comment>
<evidence type="ECO:0000256" key="5">
    <source>
        <dbReference type="ARBA" id="ARBA00023001"/>
    </source>
</evidence>
<dbReference type="EC" id="3.2.1.-" evidence="9"/>
<gene>
    <name evidence="11" type="ORF">IQ22_01643</name>
</gene>
<keyword evidence="3 10" id="KW-0732">Signal</keyword>
<evidence type="ECO:0000313" key="11">
    <source>
        <dbReference type="EMBL" id="TWI55710.1"/>
    </source>
</evidence>
<keyword evidence="6 9" id="KW-0326">Glycosidase</keyword>
<feature type="chain" id="PRO_5022183873" description="Glucanase" evidence="10">
    <location>
        <begin position="20"/>
        <end position="340"/>
    </location>
</feature>
<evidence type="ECO:0000256" key="10">
    <source>
        <dbReference type="SAM" id="SignalP"/>
    </source>
</evidence>
<comment type="caution">
    <text evidence="11">The sequence shown here is derived from an EMBL/GenBank/DDBJ whole genome shotgun (WGS) entry which is preliminary data.</text>
</comment>
<organism evidence="11 12">
    <name type="scientific">Pseudomonas duriflava</name>
    <dbReference type="NCBI Taxonomy" id="459528"/>
    <lineage>
        <taxon>Bacteria</taxon>
        <taxon>Pseudomonadati</taxon>
        <taxon>Pseudomonadota</taxon>
        <taxon>Gammaproteobacteria</taxon>
        <taxon>Pseudomonadales</taxon>
        <taxon>Pseudomonadaceae</taxon>
        <taxon>Pseudomonas</taxon>
    </lineage>
</organism>
<dbReference type="SUPFAM" id="SSF48208">
    <property type="entry name" value="Six-hairpin glycosidases"/>
    <property type="match status" value="1"/>
</dbReference>
<dbReference type="PRINTS" id="PR00735">
    <property type="entry name" value="GLHYDRLASE8"/>
</dbReference>
<dbReference type="Gene3D" id="1.50.10.10">
    <property type="match status" value="1"/>
</dbReference>
<keyword evidence="4 9" id="KW-0378">Hydrolase</keyword>
<comment type="similarity">
    <text evidence="2 9">Belongs to the glycosyl hydrolase 8 (cellulase D) family.</text>
</comment>
<evidence type="ECO:0000313" key="12">
    <source>
        <dbReference type="Proteomes" id="UP000316905"/>
    </source>
</evidence>
<evidence type="ECO:0000256" key="8">
    <source>
        <dbReference type="PROSITE-ProRule" id="PRU10058"/>
    </source>
</evidence>
<dbReference type="RefSeq" id="WP_145140629.1">
    <property type="nucleotide sequence ID" value="NZ_VLKY01000004.1"/>
</dbReference>
<feature type="signal peptide" evidence="10">
    <location>
        <begin position="1"/>
        <end position="19"/>
    </location>
</feature>
<dbReference type="InterPro" id="IPR008928">
    <property type="entry name" value="6-hairpin_glycosidase_sf"/>
</dbReference>
<dbReference type="OrthoDB" id="9766708at2"/>
<evidence type="ECO:0000256" key="1">
    <source>
        <dbReference type="ARBA" id="ARBA00000966"/>
    </source>
</evidence>
<protein>
    <recommendedName>
        <fullName evidence="9">Glucanase</fullName>
        <ecNumber evidence="9">3.2.1.-</ecNumber>
    </recommendedName>
</protein>
<dbReference type="InterPro" id="IPR019834">
    <property type="entry name" value="Glyco_hydro_8_CS"/>
</dbReference>
<evidence type="ECO:0000256" key="2">
    <source>
        <dbReference type="ARBA" id="ARBA00009209"/>
    </source>
</evidence>
<proteinExistence type="inferred from homology"/>
<reference evidence="11 12" key="1">
    <citation type="journal article" date="2015" name="Stand. Genomic Sci.">
        <title>Genomic Encyclopedia of Bacterial and Archaeal Type Strains, Phase III: the genomes of soil and plant-associated and newly described type strains.</title>
        <authorList>
            <person name="Whitman W.B."/>
            <person name="Woyke T."/>
            <person name="Klenk H.P."/>
            <person name="Zhou Y."/>
            <person name="Lilburn T.G."/>
            <person name="Beck B.J."/>
            <person name="De Vos P."/>
            <person name="Vandamme P."/>
            <person name="Eisen J.A."/>
            <person name="Garrity G."/>
            <person name="Hugenholtz P."/>
            <person name="Kyrpides N.C."/>
        </authorList>
    </citation>
    <scope>NUCLEOTIDE SEQUENCE [LARGE SCALE GENOMIC DNA]</scope>
    <source>
        <strain evidence="11 12">CGMCC 1.6858</strain>
    </source>
</reference>
<evidence type="ECO:0000256" key="4">
    <source>
        <dbReference type="ARBA" id="ARBA00022801"/>
    </source>
</evidence>
<feature type="active site" description="Nucleophile" evidence="8">
    <location>
        <position position="111"/>
    </location>
</feature>
<keyword evidence="12" id="KW-1185">Reference proteome</keyword>
<dbReference type="Pfam" id="PF01270">
    <property type="entry name" value="Glyco_hydro_8"/>
    <property type="match status" value="1"/>
</dbReference>
<dbReference type="Proteomes" id="UP000316905">
    <property type="component" value="Unassembled WGS sequence"/>
</dbReference>
<dbReference type="EMBL" id="VLKY01000004">
    <property type="protein sequence ID" value="TWI55710.1"/>
    <property type="molecule type" value="Genomic_DNA"/>
</dbReference>
<keyword evidence="5" id="KW-0136">Cellulose degradation</keyword>
<dbReference type="GO" id="GO:0008810">
    <property type="term" value="F:cellulase activity"/>
    <property type="evidence" value="ECO:0007669"/>
    <property type="project" value="UniProtKB-EC"/>
</dbReference>
<dbReference type="AlphaFoldDB" id="A0A562QHN9"/>
<dbReference type="InterPro" id="IPR002037">
    <property type="entry name" value="Glyco_hydro_8"/>
</dbReference>
<dbReference type="PROSITE" id="PS00812">
    <property type="entry name" value="GLYCOSYL_HYDROL_F8"/>
    <property type="match status" value="1"/>
</dbReference>
<dbReference type="GO" id="GO:0030245">
    <property type="term" value="P:cellulose catabolic process"/>
    <property type="evidence" value="ECO:0007669"/>
    <property type="project" value="UniProtKB-KW"/>
</dbReference>
<evidence type="ECO:0000256" key="3">
    <source>
        <dbReference type="ARBA" id="ARBA00022729"/>
    </source>
</evidence>
<accession>A0A562QHN9</accession>
<keyword evidence="7 9" id="KW-0119">Carbohydrate metabolism</keyword>
<dbReference type="InterPro" id="IPR012341">
    <property type="entry name" value="6hp_glycosidase-like_sf"/>
</dbReference>